<dbReference type="PANTHER" id="PTHR12787:SF0">
    <property type="entry name" value="RIBOSOMAL RNA-PROCESSING PROTEIN 8"/>
    <property type="match status" value="1"/>
</dbReference>
<dbReference type="SUPFAM" id="SSF53335">
    <property type="entry name" value="S-adenosyl-L-methionine-dependent methyltransferases"/>
    <property type="match status" value="1"/>
</dbReference>
<feature type="compositionally biased region" description="Basic and acidic residues" evidence="16">
    <location>
        <begin position="113"/>
        <end position="125"/>
    </location>
</feature>
<evidence type="ECO:0000256" key="7">
    <source>
        <dbReference type="ARBA" id="ARBA00022679"/>
    </source>
</evidence>
<accession>A0A3P8V7S4</accession>
<keyword evidence="10" id="KW-0805">Transcription regulation</keyword>
<keyword evidence="6 15" id="KW-0489">Methyltransferase</keyword>
<dbReference type="OMA" id="SCTIVVF"/>
<feature type="compositionally biased region" description="Basic and acidic residues" evidence="16">
    <location>
        <begin position="78"/>
        <end position="99"/>
    </location>
</feature>
<evidence type="ECO:0000256" key="16">
    <source>
        <dbReference type="SAM" id="MobiDB-lite"/>
    </source>
</evidence>
<evidence type="ECO:0000256" key="13">
    <source>
        <dbReference type="ARBA" id="ARBA00057870"/>
    </source>
</evidence>
<evidence type="ECO:0000256" key="2">
    <source>
        <dbReference type="ARBA" id="ARBA00006301"/>
    </source>
</evidence>
<reference evidence="17" key="2">
    <citation type="submission" date="2025-05" db="UniProtKB">
        <authorList>
            <consortium name="Ensembl"/>
        </authorList>
    </citation>
    <scope>IDENTIFICATION</scope>
</reference>
<evidence type="ECO:0000256" key="3">
    <source>
        <dbReference type="ARBA" id="ARBA00020203"/>
    </source>
</evidence>
<dbReference type="Pfam" id="PF05148">
    <property type="entry name" value="Methyltransf_8"/>
    <property type="match status" value="1"/>
</dbReference>
<evidence type="ECO:0000256" key="11">
    <source>
        <dbReference type="ARBA" id="ARBA00023163"/>
    </source>
</evidence>
<evidence type="ECO:0000256" key="8">
    <source>
        <dbReference type="ARBA" id="ARBA00022691"/>
    </source>
</evidence>
<keyword evidence="9" id="KW-0156">Chromatin regulator</keyword>
<dbReference type="Proteomes" id="UP000265120">
    <property type="component" value="Chromosome 4"/>
</dbReference>
<evidence type="ECO:0000256" key="4">
    <source>
        <dbReference type="ARBA" id="ARBA00022491"/>
    </source>
</evidence>
<comment type="function">
    <text evidence="15">Probable methyltransferase required to silence rDNA.</text>
</comment>
<dbReference type="PANTHER" id="PTHR12787">
    <property type="entry name" value="RIBOSOMAL RNA-PROCESSING PROTEIN 8"/>
    <property type="match status" value="1"/>
</dbReference>
<dbReference type="GO" id="GO:0032259">
    <property type="term" value="P:methylation"/>
    <property type="evidence" value="ECO:0007669"/>
    <property type="project" value="UniProtKB-KW"/>
</dbReference>
<dbReference type="InterPro" id="IPR029063">
    <property type="entry name" value="SAM-dependent_MTases_sf"/>
</dbReference>
<dbReference type="GO" id="GO:0042149">
    <property type="term" value="P:cellular response to glucose starvation"/>
    <property type="evidence" value="ECO:0007669"/>
    <property type="project" value="TreeGrafter"/>
</dbReference>
<dbReference type="GO" id="GO:0006364">
    <property type="term" value="P:rRNA processing"/>
    <property type="evidence" value="ECO:0007669"/>
    <property type="project" value="UniProtKB-UniRule"/>
</dbReference>
<dbReference type="GO" id="GO:0005677">
    <property type="term" value="C:chromatin silencing complex"/>
    <property type="evidence" value="ECO:0007669"/>
    <property type="project" value="TreeGrafter"/>
</dbReference>
<dbReference type="SMR" id="A0A3P8V7S4"/>
<organism evidence="17 18">
    <name type="scientific">Cynoglossus semilaevis</name>
    <name type="common">Tongue sole</name>
    <dbReference type="NCBI Taxonomy" id="244447"/>
    <lineage>
        <taxon>Eukaryota</taxon>
        <taxon>Metazoa</taxon>
        <taxon>Chordata</taxon>
        <taxon>Craniata</taxon>
        <taxon>Vertebrata</taxon>
        <taxon>Euteleostomi</taxon>
        <taxon>Actinopterygii</taxon>
        <taxon>Neopterygii</taxon>
        <taxon>Teleostei</taxon>
        <taxon>Neoteleostei</taxon>
        <taxon>Acanthomorphata</taxon>
        <taxon>Carangaria</taxon>
        <taxon>Pleuronectiformes</taxon>
        <taxon>Pleuronectoidei</taxon>
        <taxon>Cynoglossidae</taxon>
        <taxon>Cynoglossinae</taxon>
        <taxon>Cynoglossus</taxon>
    </lineage>
</organism>
<dbReference type="Gene3D" id="3.40.50.150">
    <property type="entry name" value="Vaccinia Virus protein VP39"/>
    <property type="match status" value="1"/>
</dbReference>
<evidence type="ECO:0000256" key="12">
    <source>
        <dbReference type="ARBA" id="ARBA00023242"/>
    </source>
</evidence>
<evidence type="ECO:0000256" key="6">
    <source>
        <dbReference type="ARBA" id="ARBA00022603"/>
    </source>
</evidence>
<dbReference type="InterPro" id="IPR042036">
    <property type="entry name" value="RRP8_N"/>
</dbReference>
<dbReference type="STRING" id="244447.ENSCSEP00000011398"/>
<evidence type="ECO:0000256" key="15">
    <source>
        <dbReference type="RuleBase" id="RU365074"/>
    </source>
</evidence>
<dbReference type="Ensembl" id="ENSCSET00000011551.1">
    <property type="protein sequence ID" value="ENSCSEP00000011410.1"/>
    <property type="gene ID" value="ENSCSEG00000007330.1"/>
</dbReference>
<evidence type="ECO:0000256" key="5">
    <source>
        <dbReference type="ARBA" id="ARBA00022552"/>
    </source>
</evidence>
<dbReference type="Gene3D" id="1.10.10.2150">
    <property type="entry name" value="Ribosomal RNA-processing protein 8, N-terminal domain"/>
    <property type="match status" value="1"/>
</dbReference>
<keyword evidence="11" id="KW-0804">Transcription</keyword>
<evidence type="ECO:0000256" key="1">
    <source>
        <dbReference type="ARBA" id="ARBA00004604"/>
    </source>
</evidence>
<keyword evidence="8 15" id="KW-0949">S-adenosyl-L-methionine</keyword>
<proteinExistence type="inferred from homology"/>
<evidence type="ECO:0000313" key="18">
    <source>
        <dbReference type="Proteomes" id="UP000265120"/>
    </source>
</evidence>
<comment type="similarity">
    <text evidence="2 15">Belongs to the methyltransferase superfamily. RRP8 family.</text>
</comment>
<evidence type="ECO:0000256" key="9">
    <source>
        <dbReference type="ARBA" id="ARBA00022853"/>
    </source>
</evidence>
<keyword evidence="7 15" id="KW-0808">Transferase</keyword>
<evidence type="ECO:0000256" key="14">
    <source>
        <dbReference type="ARBA" id="ARBA00062710"/>
    </source>
</evidence>
<dbReference type="Ensembl" id="ENSCSET00000011539.1">
    <property type="protein sequence ID" value="ENSCSEP00000011398.1"/>
    <property type="gene ID" value="ENSCSEG00000007330.1"/>
</dbReference>
<dbReference type="FunFam" id="1.10.10.2150:FF:000001">
    <property type="entry name" value="Ribosomal RNA-processing protein 8"/>
    <property type="match status" value="1"/>
</dbReference>
<dbReference type="CDD" id="cd02440">
    <property type="entry name" value="AdoMet_MTases"/>
    <property type="match status" value="1"/>
</dbReference>
<dbReference type="GO" id="GO:0008168">
    <property type="term" value="F:methyltransferase activity"/>
    <property type="evidence" value="ECO:0007669"/>
    <property type="project" value="UniProtKB-KW"/>
</dbReference>
<dbReference type="GO" id="GO:0000183">
    <property type="term" value="P:rDNA heterochromatin formation"/>
    <property type="evidence" value="ECO:0007669"/>
    <property type="project" value="TreeGrafter"/>
</dbReference>
<protein>
    <recommendedName>
        <fullName evidence="3 15">Ribosomal RNA-processing protein 8</fullName>
        <ecNumber evidence="15">2.1.1.-</ecNumber>
    </recommendedName>
</protein>
<dbReference type="AlphaFoldDB" id="A0A3P8V7S4"/>
<sequence length="380" mass="43633">MKNKRKCTNKYRTNNPEVDVNKPDSVVIDEPEEVGEPCTINNNNNNTQKKIKETKLNSQKRKKPDKATDAARVPKIHRQTEEKKLSEEENKSIEGHKPTQVETDCQNVPVKRLKPELSKEQTLKREKLRRMLQNKDPEKKNKPEEEQKDEPVVPEATEVKLDRSASLRSRMEERLDAARFRYINEVLYSTTSGEARRMFRQDPDAFWIYHRGYTSQVQRWPSNPVDAIITYIQQRPPSLVVADFGCGDCKIARSVKNKVHSFDLAATCELVTVCDMADVPLDDDSVDIAVFCLSLMGTNLAEFLSEANRVLKMRGILKIAEVASRFDNVRNFMSALAKLGFKLLSKDTENTHFYSFEFEKTEDASGNVGLQLKPCVYKKR</sequence>
<comment type="function">
    <text evidence="13">Essential component of the eNoSC (energy-dependent nucleolar silencing) complex, a complex that mediates silencing of rDNA in response to intracellular energy status and acts by recruiting histone-modifying enzymes. The eNoSC complex is able to sense the energy status of cell: upon glucose starvation, elevation of NAD(+)/NADP(+) ratio activates SIRT1, leading to histone H3 deacetylation followed by dimethylation of H3 at 'Lys-9' (H3K9me2) by SUV39H1 and the formation of silent chromatin in the rDNA locus. In the complex, RRP8 binds to H3K9me2 and probably acts as a methyltransferase. Its substrates are however unknown.</text>
</comment>
<name>A0A3P8V7S4_CYNSE</name>
<dbReference type="InterPro" id="IPR007823">
    <property type="entry name" value="RRP8"/>
</dbReference>
<dbReference type="GO" id="GO:0046015">
    <property type="term" value="P:regulation of transcription by glucose"/>
    <property type="evidence" value="ECO:0007669"/>
    <property type="project" value="TreeGrafter"/>
</dbReference>
<reference evidence="17 18" key="1">
    <citation type="journal article" date="2014" name="Nat. Genet.">
        <title>Whole-genome sequence of a flatfish provides insights into ZW sex chromosome evolution and adaptation to a benthic lifestyle.</title>
        <authorList>
            <person name="Chen S."/>
            <person name="Zhang G."/>
            <person name="Shao C."/>
            <person name="Huang Q."/>
            <person name="Liu G."/>
            <person name="Zhang P."/>
            <person name="Song W."/>
            <person name="An N."/>
            <person name="Chalopin D."/>
            <person name="Volff J.N."/>
            <person name="Hong Y."/>
            <person name="Li Q."/>
            <person name="Sha Z."/>
            <person name="Zhou H."/>
            <person name="Xie M."/>
            <person name="Yu Q."/>
            <person name="Liu Y."/>
            <person name="Xiang H."/>
            <person name="Wang N."/>
            <person name="Wu K."/>
            <person name="Yang C."/>
            <person name="Zhou Q."/>
            <person name="Liao X."/>
            <person name="Yang L."/>
            <person name="Hu Q."/>
            <person name="Zhang J."/>
            <person name="Meng L."/>
            <person name="Jin L."/>
            <person name="Tian Y."/>
            <person name="Lian J."/>
            <person name="Yang J."/>
            <person name="Miao G."/>
            <person name="Liu S."/>
            <person name="Liang Z."/>
            <person name="Yan F."/>
            <person name="Li Y."/>
            <person name="Sun B."/>
            <person name="Zhang H."/>
            <person name="Zhang J."/>
            <person name="Zhu Y."/>
            <person name="Du M."/>
            <person name="Zhao Y."/>
            <person name="Schartl M."/>
            <person name="Tang Q."/>
            <person name="Wang J."/>
        </authorList>
    </citation>
    <scope>NUCLEOTIDE SEQUENCE</scope>
</reference>
<keyword evidence="18" id="KW-1185">Reference proteome</keyword>
<evidence type="ECO:0000313" key="17">
    <source>
        <dbReference type="Ensembl" id="ENSCSEP00000011398.1"/>
    </source>
</evidence>
<dbReference type="GO" id="GO:0033553">
    <property type="term" value="C:rDNA heterochromatin"/>
    <property type="evidence" value="ECO:0007669"/>
    <property type="project" value="TreeGrafter"/>
</dbReference>
<comment type="subunit">
    <text evidence="14">Component of the eNoSC complex, composed of SIRT1, SUV39H1 and RRP8.</text>
</comment>
<dbReference type="GO" id="GO:0005730">
    <property type="term" value="C:nucleolus"/>
    <property type="evidence" value="ECO:0007669"/>
    <property type="project" value="UniProtKB-SubCell"/>
</dbReference>
<dbReference type="EC" id="2.1.1.-" evidence="15"/>
<keyword evidence="5 15" id="KW-0698">rRNA processing</keyword>
<keyword evidence="12 15" id="KW-0539">Nucleus</keyword>
<feature type="compositionally biased region" description="Basic and acidic residues" evidence="16">
    <location>
        <begin position="133"/>
        <end position="156"/>
    </location>
</feature>
<keyword evidence="4" id="KW-0678">Repressor</keyword>
<dbReference type="FunFam" id="3.40.50.150:FF:000068">
    <property type="entry name" value="Ribosomal RNA-processing protein 8"/>
    <property type="match status" value="1"/>
</dbReference>
<feature type="region of interest" description="Disordered" evidence="16">
    <location>
        <begin position="1"/>
        <end position="156"/>
    </location>
</feature>
<dbReference type="GeneTree" id="ENSGT00390000006189"/>
<evidence type="ECO:0000256" key="10">
    <source>
        <dbReference type="ARBA" id="ARBA00023015"/>
    </source>
</evidence>
<comment type="subcellular location">
    <subcellularLocation>
        <location evidence="1 15">Nucleus</location>
        <location evidence="1 15">Nucleolus</location>
    </subcellularLocation>
</comment>